<dbReference type="AlphaFoldDB" id="A0AAV9N480"/>
<dbReference type="EMBL" id="JAVRRD010000020">
    <property type="protein sequence ID" value="KAK5049099.1"/>
    <property type="molecule type" value="Genomic_DNA"/>
</dbReference>
<organism evidence="3 4">
    <name type="scientific">Exophiala bonariae</name>
    <dbReference type="NCBI Taxonomy" id="1690606"/>
    <lineage>
        <taxon>Eukaryota</taxon>
        <taxon>Fungi</taxon>
        <taxon>Dikarya</taxon>
        <taxon>Ascomycota</taxon>
        <taxon>Pezizomycotina</taxon>
        <taxon>Eurotiomycetes</taxon>
        <taxon>Chaetothyriomycetidae</taxon>
        <taxon>Chaetothyriales</taxon>
        <taxon>Herpotrichiellaceae</taxon>
        <taxon>Exophiala</taxon>
    </lineage>
</organism>
<keyword evidence="4" id="KW-1185">Reference proteome</keyword>
<dbReference type="RefSeq" id="XP_064704304.1">
    <property type="nucleotide sequence ID" value="XM_064849090.1"/>
</dbReference>
<feature type="transmembrane region" description="Helical" evidence="2">
    <location>
        <begin position="109"/>
        <end position="129"/>
    </location>
</feature>
<keyword evidence="2" id="KW-0812">Transmembrane</keyword>
<comment type="caution">
    <text evidence="3">The sequence shown here is derived from an EMBL/GenBank/DDBJ whole genome shotgun (WGS) entry which is preliminary data.</text>
</comment>
<gene>
    <name evidence="3" type="ORF">LTR84_005522</name>
</gene>
<evidence type="ECO:0000256" key="1">
    <source>
        <dbReference type="SAM" id="MobiDB-lite"/>
    </source>
</evidence>
<feature type="compositionally biased region" description="Polar residues" evidence="1">
    <location>
        <begin position="625"/>
        <end position="643"/>
    </location>
</feature>
<feature type="transmembrane region" description="Helical" evidence="2">
    <location>
        <begin position="526"/>
        <end position="550"/>
    </location>
</feature>
<keyword evidence="2" id="KW-1133">Transmembrane helix</keyword>
<reference evidence="3 4" key="1">
    <citation type="submission" date="2023-08" db="EMBL/GenBank/DDBJ databases">
        <title>Black Yeasts Isolated from many extreme environments.</title>
        <authorList>
            <person name="Coleine C."/>
            <person name="Stajich J.E."/>
            <person name="Selbmann L."/>
        </authorList>
    </citation>
    <scope>NUCLEOTIDE SEQUENCE [LARGE SCALE GENOMIC DNA]</scope>
    <source>
        <strain evidence="3 4">CCFEE 5792</strain>
    </source>
</reference>
<evidence type="ECO:0000313" key="4">
    <source>
        <dbReference type="Proteomes" id="UP001358417"/>
    </source>
</evidence>
<proteinExistence type="predicted"/>
<feature type="region of interest" description="Disordered" evidence="1">
    <location>
        <begin position="585"/>
        <end position="643"/>
    </location>
</feature>
<accession>A0AAV9N480</accession>
<name>A0AAV9N480_9EURO</name>
<protein>
    <submittedName>
        <fullName evidence="3">Uncharacterized protein</fullName>
    </submittedName>
</protein>
<sequence length="643" mass="70873">MTTYSIYFGYWINWSQGKILGATITLSQRSGGILISFIATFMALVGAQLWRIVSFAIHQGRPQKGELDGLYYQQQNIFRNTSSPGGAAWSFTLQMYYWRGKARHTILRTLPWALLAVLYLLLSGALATFSSEISVSAGNARRIQGQDSCGYWLTNLTSTEGIRALTQKTANDTLVAANYARHCYGTRMSQQQCGTFPVGSIDWISEQNSTCPFDSGMCVYGDTAAFNMVSVAIDSHTHLGINAPNENRVQLKKQASCAPLVQLLRNVSSSGESLLNYEYGSTNTGNYTWQYNTHAIMDDIGYTTKALASYYPVSADDAWVPIPALRRADTDLSIVFIASNSILFQEPCDDPVFSAHIPKKLDDDLAYYNTDFWAVAITCAEQYQICNPYTNSCTQMLGIKQLTTGNALLALNLNPVQKHTADRIIQAAIFTNIYQQVTTRMAGALRASETVAQLEQQPLPANQWQIELGSWFDTGLARLQYGVQEYVTGPSNVAEGSYVFQPAKDGNSIEADMCVNQLVLDSSDSISFSVLGMALILIVGSLIIVTSFVLDTVVGKIQTKIGRGEKRKEAWMNDDKLQLQRSVLHSKGPDSWEDPPAYPTTKRRGLLSDPMELTARDGSCDHDTASSGKNSLSTSRQIPISNH</sequence>
<feature type="transmembrane region" description="Helical" evidence="2">
    <location>
        <begin position="33"/>
        <end position="53"/>
    </location>
</feature>
<evidence type="ECO:0000313" key="3">
    <source>
        <dbReference type="EMBL" id="KAK5049099.1"/>
    </source>
</evidence>
<evidence type="ECO:0000256" key="2">
    <source>
        <dbReference type="SAM" id="Phobius"/>
    </source>
</evidence>
<keyword evidence="2" id="KW-0472">Membrane</keyword>
<feature type="compositionally biased region" description="Basic and acidic residues" evidence="1">
    <location>
        <begin position="614"/>
        <end position="624"/>
    </location>
</feature>
<dbReference type="Proteomes" id="UP001358417">
    <property type="component" value="Unassembled WGS sequence"/>
</dbReference>
<dbReference type="GeneID" id="89973699"/>